<reference evidence="2 3" key="1">
    <citation type="submission" date="2014-09" db="EMBL/GenBank/DDBJ databases">
        <title>Genome sequences of Lysobacter dokdonensis DS-58.</title>
        <authorList>
            <person name="Kim J.F."/>
            <person name="Kwak M.-J."/>
        </authorList>
    </citation>
    <scope>NUCLEOTIDE SEQUENCE [LARGE SCALE GENOMIC DNA]</scope>
    <source>
        <strain evidence="2 3">DS-58</strain>
    </source>
</reference>
<organism evidence="2 3">
    <name type="scientific">Lysobacter dokdonensis DS-58</name>
    <dbReference type="NCBI Taxonomy" id="1300345"/>
    <lineage>
        <taxon>Bacteria</taxon>
        <taxon>Pseudomonadati</taxon>
        <taxon>Pseudomonadota</taxon>
        <taxon>Gammaproteobacteria</taxon>
        <taxon>Lysobacterales</taxon>
        <taxon>Lysobacteraceae</taxon>
        <taxon>Noviluteimonas</taxon>
    </lineage>
</organism>
<dbReference type="Proteomes" id="UP000030518">
    <property type="component" value="Unassembled WGS sequence"/>
</dbReference>
<feature type="signal peptide" evidence="1">
    <location>
        <begin position="1"/>
        <end position="22"/>
    </location>
</feature>
<evidence type="ECO:0000256" key="1">
    <source>
        <dbReference type="SAM" id="SignalP"/>
    </source>
</evidence>
<protein>
    <recommendedName>
        <fullName evidence="4">Lipoprotein</fullName>
    </recommendedName>
</protein>
<evidence type="ECO:0000313" key="2">
    <source>
        <dbReference type="EMBL" id="KGQ18562.1"/>
    </source>
</evidence>
<sequence length="102" mass="10934">MMKRIAGMAVVVMVLGVSGCSAVGGSESFGEAECKVFADKLVGMSGMENNLYMEQKDVEEMRTGIVAECQADKIGLSREQLDCAVKSQSDEEFAKCEIVLKG</sequence>
<gene>
    <name evidence="2" type="ORF">LF41_588</name>
</gene>
<name>A0A0A2WIM4_9GAMM</name>
<comment type="caution">
    <text evidence="2">The sequence shown here is derived from an EMBL/GenBank/DDBJ whole genome shotgun (WGS) entry which is preliminary data.</text>
</comment>
<proteinExistence type="predicted"/>
<dbReference type="PROSITE" id="PS51257">
    <property type="entry name" value="PROKAR_LIPOPROTEIN"/>
    <property type="match status" value="1"/>
</dbReference>
<evidence type="ECO:0000313" key="3">
    <source>
        <dbReference type="Proteomes" id="UP000030518"/>
    </source>
</evidence>
<dbReference type="AlphaFoldDB" id="A0A0A2WIM4"/>
<keyword evidence="3" id="KW-1185">Reference proteome</keyword>
<evidence type="ECO:0008006" key="4">
    <source>
        <dbReference type="Google" id="ProtNLM"/>
    </source>
</evidence>
<accession>A0A0A2WIM4</accession>
<feature type="chain" id="PRO_5001996311" description="Lipoprotein" evidence="1">
    <location>
        <begin position="23"/>
        <end position="102"/>
    </location>
</feature>
<dbReference type="EMBL" id="JRKJ01000018">
    <property type="protein sequence ID" value="KGQ18562.1"/>
    <property type="molecule type" value="Genomic_DNA"/>
</dbReference>
<dbReference type="STRING" id="1300345.LF41_588"/>
<dbReference type="PATRIC" id="fig|1300345.3.peg.2257"/>
<keyword evidence="1" id="KW-0732">Signal</keyword>